<organism evidence="1 2">
    <name type="scientific">Lagenidium giganteum</name>
    <dbReference type="NCBI Taxonomy" id="4803"/>
    <lineage>
        <taxon>Eukaryota</taxon>
        <taxon>Sar</taxon>
        <taxon>Stramenopiles</taxon>
        <taxon>Oomycota</taxon>
        <taxon>Peronosporomycetes</taxon>
        <taxon>Pythiales</taxon>
        <taxon>Pythiaceae</taxon>
    </lineage>
</organism>
<proteinExistence type="predicted"/>
<evidence type="ECO:0000313" key="2">
    <source>
        <dbReference type="Proteomes" id="UP001146120"/>
    </source>
</evidence>
<reference evidence="1" key="2">
    <citation type="journal article" date="2023" name="Microbiol Resour">
        <title>Decontamination and Annotation of the Draft Genome Sequence of the Oomycete Lagenidium giganteum ARSEF 373.</title>
        <authorList>
            <person name="Morgan W.R."/>
            <person name="Tartar A."/>
        </authorList>
    </citation>
    <scope>NUCLEOTIDE SEQUENCE</scope>
    <source>
        <strain evidence="1">ARSEF 373</strain>
    </source>
</reference>
<name>A0AAV2ZGQ7_9STRA</name>
<reference evidence="1" key="1">
    <citation type="submission" date="2022-11" db="EMBL/GenBank/DDBJ databases">
        <authorList>
            <person name="Morgan W.R."/>
            <person name="Tartar A."/>
        </authorList>
    </citation>
    <scope>NUCLEOTIDE SEQUENCE</scope>
    <source>
        <strain evidence="1">ARSEF 373</strain>
    </source>
</reference>
<comment type="caution">
    <text evidence="1">The sequence shown here is derived from an EMBL/GenBank/DDBJ whole genome shotgun (WGS) entry which is preliminary data.</text>
</comment>
<dbReference type="AlphaFoldDB" id="A0AAV2ZGQ7"/>
<dbReference type="PANTHER" id="PTHR42648:SF28">
    <property type="entry name" value="TRANSPOSON-ENCODED PROTEIN WITH RIBONUCLEASE H-LIKE AND RETROVIRUS ZINC FINGER-LIKE DOMAINS"/>
    <property type="match status" value="1"/>
</dbReference>
<evidence type="ECO:0000313" key="1">
    <source>
        <dbReference type="EMBL" id="DBA04257.1"/>
    </source>
</evidence>
<dbReference type="Proteomes" id="UP001146120">
    <property type="component" value="Unassembled WGS sequence"/>
</dbReference>
<dbReference type="InterPro" id="IPR039537">
    <property type="entry name" value="Retrotran_Ty1/copia-like"/>
</dbReference>
<keyword evidence="2" id="KW-1185">Reference proteome</keyword>
<dbReference type="PANTHER" id="PTHR42648">
    <property type="entry name" value="TRANSPOSASE, PUTATIVE-RELATED"/>
    <property type="match status" value="1"/>
</dbReference>
<protein>
    <submittedName>
        <fullName evidence="1">Uncharacterized protein</fullName>
    </submittedName>
</protein>
<gene>
    <name evidence="1" type="ORF">N0F65_009492</name>
</gene>
<accession>A0AAV2ZGQ7</accession>
<sequence length="82" mass="9066">MRAAEAEAACHGCAMGKHTGLPHTASQSIRPQNVGEIIKMDLCGPMKVISRTGGRNFLLMVDDASNHFTVDIISTRHRWPHW</sequence>
<dbReference type="EMBL" id="DAKRPA010000010">
    <property type="protein sequence ID" value="DBA04257.1"/>
    <property type="molecule type" value="Genomic_DNA"/>
</dbReference>